<comment type="caution">
    <text evidence="3">The sequence shown here is derived from an EMBL/GenBank/DDBJ whole genome shotgun (WGS) entry which is preliminary data.</text>
</comment>
<feature type="compositionally biased region" description="Basic and acidic residues" evidence="1">
    <location>
        <begin position="378"/>
        <end position="390"/>
    </location>
</feature>
<dbReference type="EMBL" id="BRXX01000001">
    <property type="protein sequence ID" value="GMH81274.1"/>
    <property type="molecule type" value="Genomic_DNA"/>
</dbReference>
<evidence type="ECO:0000313" key="3">
    <source>
        <dbReference type="EMBL" id="GMH81274.1"/>
    </source>
</evidence>
<dbReference type="Proteomes" id="UP001165160">
    <property type="component" value="Unassembled WGS sequence"/>
</dbReference>
<dbReference type="InterPro" id="IPR006076">
    <property type="entry name" value="FAD-dep_OxRdtase"/>
</dbReference>
<reference evidence="4" key="1">
    <citation type="journal article" date="2023" name="Commun. Biol.">
        <title>Genome analysis of Parmales, the sister group of diatoms, reveals the evolutionary specialization of diatoms from phago-mixotrophs to photoautotrophs.</title>
        <authorList>
            <person name="Ban H."/>
            <person name="Sato S."/>
            <person name="Yoshikawa S."/>
            <person name="Yamada K."/>
            <person name="Nakamura Y."/>
            <person name="Ichinomiya M."/>
            <person name="Sato N."/>
            <person name="Blanc-Mathieu R."/>
            <person name="Endo H."/>
            <person name="Kuwata A."/>
            <person name="Ogata H."/>
        </authorList>
    </citation>
    <scope>NUCLEOTIDE SEQUENCE [LARGE SCALE GENOMIC DNA]</scope>
    <source>
        <strain evidence="4">NIES 3699</strain>
    </source>
</reference>
<gene>
    <name evidence="3" type="ORF">TrVE_jg8701</name>
</gene>
<evidence type="ECO:0000256" key="1">
    <source>
        <dbReference type="SAM" id="MobiDB-lite"/>
    </source>
</evidence>
<dbReference type="PANTHER" id="PTHR13847">
    <property type="entry name" value="SARCOSINE DEHYDROGENASE-RELATED"/>
    <property type="match status" value="1"/>
</dbReference>
<protein>
    <recommendedName>
        <fullName evidence="2">FAD dependent oxidoreductase domain-containing protein</fullName>
    </recommendedName>
</protein>
<evidence type="ECO:0000313" key="4">
    <source>
        <dbReference type="Proteomes" id="UP001165160"/>
    </source>
</evidence>
<keyword evidence="4" id="KW-1185">Reference proteome</keyword>
<feature type="region of interest" description="Disordered" evidence="1">
    <location>
        <begin position="99"/>
        <end position="129"/>
    </location>
</feature>
<feature type="domain" description="FAD dependent oxidoreductase" evidence="2">
    <location>
        <begin position="8"/>
        <end position="354"/>
    </location>
</feature>
<proteinExistence type="predicted"/>
<name>A0A9W7EHJ3_9STRA</name>
<dbReference type="SUPFAM" id="SSF51905">
    <property type="entry name" value="FAD/NAD(P)-binding domain"/>
    <property type="match status" value="1"/>
</dbReference>
<sequence length="397" mass="42771">MSTPPSHLVIIGAGIQGASVAYFTSKLSPTTRITVVESNPTIAPHASGKGGGFLARSWGDGSVTQELHHRSFDLHEELAAEWNLASYRKLPVLSVQPGSSEFKRNKSTPNWLDGLGGGTSRMGDGSDTAQVSPFEFTSEALLRSNAAVLTSSTVSSISTSSNGDEVTSVELTSGESIECDGVVVCMGPWSCLASSWFPTITVPMVGIKSTSIVWPRRSNSDGVALFCGEDNEFNTHLEVYPRPNGEIYCCGVGGSEYVQDSDLKDNLYLDATTCNAQPSRVEAAKKSMHKMSKTYKSEFPDGPETTQACMRPCPPDALPIISTVPGYKNAFINAGHNCWGILWAPISGKILSEMVVKGRSSVNIEAFDVRRFGMREIGKKQGERGRRKGSEQVGEQW</sequence>
<feature type="region of interest" description="Disordered" evidence="1">
    <location>
        <begin position="378"/>
        <end position="397"/>
    </location>
</feature>
<dbReference type="Pfam" id="PF01266">
    <property type="entry name" value="DAO"/>
    <property type="match status" value="1"/>
</dbReference>
<dbReference type="AlphaFoldDB" id="A0A9W7EHJ3"/>
<organism evidence="3 4">
    <name type="scientific">Triparma verrucosa</name>
    <dbReference type="NCBI Taxonomy" id="1606542"/>
    <lineage>
        <taxon>Eukaryota</taxon>
        <taxon>Sar</taxon>
        <taxon>Stramenopiles</taxon>
        <taxon>Ochrophyta</taxon>
        <taxon>Bolidophyceae</taxon>
        <taxon>Parmales</taxon>
        <taxon>Triparmaceae</taxon>
        <taxon>Triparma</taxon>
    </lineage>
</organism>
<dbReference type="Gene3D" id="3.50.50.60">
    <property type="entry name" value="FAD/NAD(P)-binding domain"/>
    <property type="match status" value="3"/>
</dbReference>
<dbReference type="InterPro" id="IPR036188">
    <property type="entry name" value="FAD/NAD-bd_sf"/>
</dbReference>
<evidence type="ECO:0000259" key="2">
    <source>
        <dbReference type="Pfam" id="PF01266"/>
    </source>
</evidence>
<accession>A0A9W7EHJ3</accession>
<dbReference type="GO" id="GO:0005737">
    <property type="term" value="C:cytoplasm"/>
    <property type="evidence" value="ECO:0007669"/>
    <property type="project" value="TreeGrafter"/>
</dbReference>
<dbReference type="PANTHER" id="PTHR13847:SF150">
    <property type="entry name" value="OXIDOREDUCTASE TDA3-RELATED"/>
    <property type="match status" value="1"/>
</dbReference>